<evidence type="ECO:0008006" key="4">
    <source>
        <dbReference type="Google" id="ProtNLM"/>
    </source>
</evidence>
<dbReference type="NCBIfam" id="NF037959">
    <property type="entry name" value="MFS_SpdSyn"/>
    <property type="match status" value="2"/>
</dbReference>
<keyword evidence="3" id="KW-1185">Reference proteome</keyword>
<feature type="transmembrane region" description="Helical" evidence="1">
    <location>
        <begin position="116"/>
        <end position="144"/>
    </location>
</feature>
<gene>
    <name evidence="2" type="ORF">DSCW_27490</name>
</gene>
<feature type="transmembrane region" description="Helical" evidence="1">
    <location>
        <begin position="302"/>
        <end position="323"/>
    </location>
</feature>
<dbReference type="InterPro" id="IPR036259">
    <property type="entry name" value="MFS_trans_sf"/>
</dbReference>
<feature type="transmembrane region" description="Helical" evidence="1">
    <location>
        <begin position="37"/>
        <end position="57"/>
    </location>
</feature>
<name>A0A5K7Z036_9BACT</name>
<feature type="transmembrane region" description="Helical" evidence="1">
    <location>
        <begin position="183"/>
        <end position="203"/>
    </location>
</feature>
<sequence>MLSLFVAGCFFLSGMAGLVYEVIWVRLIETLTGGAPFAVATVLCVFMAGMALGSYLAGHVVDRLSGRGVLLSLYGLLEIGIGVCAVAVPFMIQAAAPLYQTIYSRLPPGFWGCRMAAFLGFVLILAVPAGLMGAALPVLCRFYVLRLDHVGARTGLLYGLNTAGAALGVILCGFLLIETLGVSTTLGMFACLNILIGLSCIAVSRFAAGEGSRPAEPLEPVLPNPRAKNSAFQVKMRWGVSLFAVSGFCAMAYEVFWTRLLGLVAGPTTYCFTLVVATFIVGLAAGSLLFSCRADHVGHPLIWLAGTQAAAFLTALGVSQLLGNGQFVFARLDHAFPSHFLNLVPFQAIVSFGLMLVPTLFLGAAFPLVNRLCIQTLADTGRSVGTAYALNTVGGLLGSFVAGFVLIPWLGEMNGLRLILSIQFLAAGFALLDITRLEKSDNRIRLAVVGLMGVGLLLVAHYPSLRTDLLFRIG</sequence>
<dbReference type="OrthoDB" id="8171135at2"/>
<dbReference type="Gene3D" id="1.20.1250.20">
    <property type="entry name" value="MFS general substrate transporter like domains"/>
    <property type="match status" value="1"/>
</dbReference>
<keyword evidence="1" id="KW-0812">Transmembrane</keyword>
<dbReference type="SUPFAM" id="SSF103473">
    <property type="entry name" value="MFS general substrate transporter"/>
    <property type="match status" value="1"/>
</dbReference>
<keyword evidence="1" id="KW-0472">Membrane</keyword>
<keyword evidence="1" id="KW-1133">Transmembrane helix</keyword>
<feature type="transmembrane region" description="Helical" evidence="1">
    <location>
        <begin position="387"/>
        <end position="409"/>
    </location>
</feature>
<dbReference type="EMBL" id="AP021875">
    <property type="protein sequence ID" value="BBO75332.1"/>
    <property type="molecule type" value="Genomic_DNA"/>
</dbReference>
<proteinExistence type="predicted"/>
<organism evidence="2 3">
    <name type="scientific">Desulfosarcina widdelii</name>
    <dbReference type="NCBI Taxonomy" id="947919"/>
    <lineage>
        <taxon>Bacteria</taxon>
        <taxon>Pseudomonadati</taxon>
        <taxon>Thermodesulfobacteriota</taxon>
        <taxon>Desulfobacteria</taxon>
        <taxon>Desulfobacterales</taxon>
        <taxon>Desulfosarcinaceae</taxon>
        <taxon>Desulfosarcina</taxon>
    </lineage>
</organism>
<dbReference type="KEGG" id="dwd:DSCW_27490"/>
<evidence type="ECO:0000313" key="2">
    <source>
        <dbReference type="EMBL" id="BBO75332.1"/>
    </source>
</evidence>
<feature type="transmembrane region" description="Helical" evidence="1">
    <location>
        <begin position="343"/>
        <end position="366"/>
    </location>
</feature>
<feature type="transmembrane region" description="Helical" evidence="1">
    <location>
        <begin position="415"/>
        <end position="432"/>
    </location>
</feature>
<feature type="transmembrane region" description="Helical" evidence="1">
    <location>
        <begin position="156"/>
        <end position="177"/>
    </location>
</feature>
<protein>
    <recommendedName>
        <fullName evidence="4">Spermidine synthase</fullName>
    </recommendedName>
</protein>
<feature type="transmembrane region" description="Helical" evidence="1">
    <location>
        <begin position="269"/>
        <end position="290"/>
    </location>
</feature>
<accession>A0A5K7Z036</accession>
<evidence type="ECO:0000313" key="3">
    <source>
        <dbReference type="Proteomes" id="UP000427769"/>
    </source>
</evidence>
<feature type="transmembrane region" description="Helical" evidence="1">
    <location>
        <begin position="69"/>
        <end position="96"/>
    </location>
</feature>
<dbReference type="RefSeq" id="WP_155304262.1">
    <property type="nucleotide sequence ID" value="NZ_AP021875.1"/>
</dbReference>
<dbReference type="AlphaFoldDB" id="A0A5K7Z036"/>
<feature type="transmembrane region" description="Helical" evidence="1">
    <location>
        <begin position="444"/>
        <end position="462"/>
    </location>
</feature>
<feature type="transmembrane region" description="Helical" evidence="1">
    <location>
        <begin position="238"/>
        <end position="257"/>
    </location>
</feature>
<dbReference type="Proteomes" id="UP000427769">
    <property type="component" value="Chromosome"/>
</dbReference>
<reference evidence="2 3" key="1">
    <citation type="submission" date="2019-11" db="EMBL/GenBank/DDBJ databases">
        <title>Comparative genomics of hydrocarbon-degrading Desulfosarcina strains.</title>
        <authorList>
            <person name="Watanabe M."/>
            <person name="Kojima H."/>
            <person name="Fukui M."/>
        </authorList>
    </citation>
    <scope>NUCLEOTIDE SEQUENCE [LARGE SCALE GENOMIC DNA]</scope>
    <source>
        <strain evidence="2 3">PP31</strain>
    </source>
</reference>
<evidence type="ECO:0000256" key="1">
    <source>
        <dbReference type="SAM" id="Phobius"/>
    </source>
</evidence>